<organism evidence="1 2">
    <name type="scientific">Stachybotrys elegans</name>
    <dbReference type="NCBI Taxonomy" id="80388"/>
    <lineage>
        <taxon>Eukaryota</taxon>
        <taxon>Fungi</taxon>
        <taxon>Dikarya</taxon>
        <taxon>Ascomycota</taxon>
        <taxon>Pezizomycotina</taxon>
        <taxon>Sordariomycetes</taxon>
        <taxon>Hypocreomycetidae</taxon>
        <taxon>Hypocreales</taxon>
        <taxon>Stachybotryaceae</taxon>
        <taxon>Stachybotrys</taxon>
    </lineage>
</organism>
<dbReference type="OrthoDB" id="2150604at2759"/>
<evidence type="ECO:0000313" key="1">
    <source>
        <dbReference type="EMBL" id="KAH7325831.1"/>
    </source>
</evidence>
<name>A0A8K0WUP5_9HYPO</name>
<dbReference type="InterPro" id="IPR010828">
    <property type="entry name" value="Atf2/Sli1-like"/>
</dbReference>
<sequence>MAATQDTNVIRRLGVMEAYHAGLHAGRYLINNSLTCRYQIPSHLAGPDAADKLRQAMLTAVALTVMEQPSLQVGTARIGTKKPVYVVLQSMDLSNHIEWRTLGFSDDHEQEFLDFLLQALDTQFLNPDTCPPWRIIVLQRPSSPTTLEVVFLWDHVTTDGMGATIFHHTLLHNLNDPSAPAPSQLAGTVLDVSGSRHHFPPAMEKMVKYKIATRHLLAEVYNEYRPKSSTSKLLTHASWAPFRPDLPFKTGLRLLNIDDATVGNLLRSCRTHGASITALIHAVCLASFTAELSQQQAPGFRAGTAINMRQVTPPHPAKHPWLEPNKVMANVVCSTTHNFAPALVDQIRGRLAAKLDEKAAAEDLVWSAAATVKKEMAAYVKTGVRDNIIAAMKYQPDWLAHFKDLFKQPRELSWLVTNLGALDGGDEADDRWSMDKAFMALSGNKTSAALELAVASTKGKELCIAACWPTGAYDDALAHRLMDGVRDWLMYLGRTV</sequence>
<protein>
    <submittedName>
        <fullName evidence="1">Alcohol acetyltransferase-domain-containing protein</fullName>
    </submittedName>
</protein>
<evidence type="ECO:0000313" key="2">
    <source>
        <dbReference type="Proteomes" id="UP000813444"/>
    </source>
</evidence>
<dbReference type="GO" id="GO:0008080">
    <property type="term" value="F:N-acetyltransferase activity"/>
    <property type="evidence" value="ECO:0007669"/>
    <property type="project" value="TreeGrafter"/>
</dbReference>
<dbReference type="AlphaFoldDB" id="A0A8K0WUP5"/>
<gene>
    <name evidence="1" type="ORF">B0I35DRAFT_119502</name>
</gene>
<dbReference type="Gene3D" id="3.30.559.10">
    <property type="entry name" value="Chloramphenicol acetyltransferase-like domain"/>
    <property type="match status" value="1"/>
</dbReference>
<dbReference type="SUPFAM" id="SSF52777">
    <property type="entry name" value="CoA-dependent acyltransferases"/>
    <property type="match status" value="1"/>
</dbReference>
<keyword evidence="2" id="KW-1185">Reference proteome</keyword>
<dbReference type="PANTHER" id="PTHR28037">
    <property type="entry name" value="ALCOHOL O-ACETYLTRANSFERASE 1-RELATED"/>
    <property type="match status" value="1"/>
</dbReference>
<reference evidence="1" key="1">
    <citation type="journal article" date="2021" name="Nat. Commun.">
        <title>Genetic determinants of endophytism in the Arabidopsis root mycobiome.</title>
        <authorList>
            <person name="Mesny F."/>
            <person name="Miyauchi S."/>
            <person name="Thiergart T."/>
            <person name="Pickel B."/>
            <person name="Atanasova L."/>
            <person name="Karlsson M."/>
            <person name="Huettel B."/>
            <person name="Barry K.W."/>
            <person name="Haridas S."/>
            <person name="Chen C."/>
            <person name="Bauer D."/>
            <person name="Andreopoulos W."/>
            <person name="Pangilinan J."/>
            <person name="LaButti K."/>
            <person name="Riley R."/>
            <person name="Lipzen A."/>
            <person name="Clum A."/>
            <person name="Drula E."/>
            <person name="Henrissat B."/>
            <person name="Kohler A."/>
            <person name="Grigoriev I.V."/>
            <person name="Martin F.M."/>
            <person name="Hacquard S."/>
        </authorList>
    </citation>
    <scope>NUCLEOTIDE SEQUENCE</scope>
    <source>
        <strain evidence="1">MPI-CAGE-CH-0235</strain>
    </source>
</reference>
<dbReference type="EMBL" id="JAGPNK010000002">
    <property type="protein sequence ID" value="KAH7325831.1"/>
    <property type="molecule type" value="Genomic_DNA"/>
</dbReference>
<dbReference type="Pfam" id="PF07247">
    <property type="entry name" value="AATase"/>
    <property type="match status" value="1"/>
</dbReference>
<dbReference type="PANTHER" id="PTHR28037:SF1">
    <property type="entry name" value="ALCOHOL O-ACETYLTRANSFERASE 1-RELATED"/>
    <property type="match status" value="1"/>
</dbReference>
<comment type="caution">
    <text evidence="1">The sequence shown here is derived from an EMBL/GenBank/DDBJ whole genome shotgun (WGS) entry which is preliminary data.</text>
</comment>
<accession>A0A8K0WUP5</accession>
<proteinExistence type="predicted"/>
<dbReference type="Proteomes" id="UP000813444">
    <property type="component" value="Unassembled WGS sequence"/>
</dbReference>
<dbReference type="InterPro" id="IPR052058">
    <property type="entry name" value="Alcohol_O-acetyltransferase"/>
</dbReference>
<dbReference type="InterPro" id="IPR023213">
    <property type="entry name" value="CAT-like_dom_sf"/>
</dbReference>